<organism evidence="2 3">
    <name type="scientific">Saprolegnia parasitica (strain CBS 223.65)</name>
    <dbReference type="NCBI Taxonomy" id="695850"/>
    <lineage>
        <taxon>Eukaryota</taxon>
        <taxon>Sar</taxon>
        <taxon>Stramenopiles</taxon>
        <taxon>Oomycota</taxon>
        <taxon>Saprolegniomycetes</taxon>
        <taxon>Saprolegniales</taxon>
        <taxon>Saprolegniaceae</taxon>
        <taxon>Saprolegnia</taxon>
    </lineage>
</organism>
<dbReference type="Proteomes" id="UP000030745">
    <property type="component" value="Unassembled WGS sequence"/>
</dbReference>
<accession>A0A067CAE3</accession>
<protein>
    <recommendedName>
        <fullName evidence="4">CUE domain-containing protein</fullName>
    </recommendedName>
</protein>
<dbReference type="GeneID" id="24129607"/>
<gene>
    <name evidence="2" type="ORF">SPRG_07328</name>
</gene>
<evidence type="ECO:0000313" key="2">
    <source>
        <dbReference type="EMBL" id="KDO27699.1"/>
    </source>
</evidence>
<feature type="compositionally biased region" description="Basic residues" evidence="1">
    <location>
        <begin position="223"/>
        <end position="247"/>
    </location>
</feature>
<keyword evidence="3" id="KW-1185">Reference proteome</keyword>
<dbReference type="EMBL" id="KK583215">
    <property type="protein sequence ID" value="KDO27699.1"/>
    <property type="molecule type" value="Genomic_DNA"/>
</dbReference>
<reference evidence="2 3" key="1">
    <citation type="journal article" date="2013" name="PLoS Genet.">
        <title>Distinctive expansion of potential virulence genes in the genome of the oomycete fish pathogen Saprolegnia parasitica.</title>
        <authorList>
            <person name="Jiang R.H."/>
            <person name="de Bruijn I."/>
            <person name="Haas B.J."/>
            <person name="Belmonte R."/>
            <person name="Lobach L."/>
            <person name="Christie J."/>
            <person name="van den Ackerveken G."/>
            <person name="Bottin A."/>
            <person name="Bulone V."/>
            <person name="Diaz-Moreno S.M."/>
            <person name="Dumas B."/>
            <person name="Fan L."/>
            <person name="Gaulin E."/>
            <person name="Govers F."/>
            <person name="Grenville-Briggs L.J."/>
            <person name="Horner N.R."/>
            <person name="Levin J.Z."/>
            <person name="Mammella M."/>
            <person name="Meijer H.J."/>
            <person name="Morris P."/>
            <person name="Nusbaum C."/>
            <person name="Oome S."/>
            <person name="Phillips A.J."/>
            <person name="van Rooyen D."/>
            <person name="Rzeszutek E."/>
            <person name="Saraiva M."/>
            <person name="Secombes C.J."/>
            <person name="Seidl M.F."/>
            <person name="Snel B."/>
            <person name="Stassen J.H."/>
            <person name="Sykes S."/>
            <person name="Tripathy S."/>
            <person name="van den Berg H."/>
            <person name="Vega-Arreguin J.C."/>
            <person name="Wawra S."/>
            <person name="Young S.K."/>
            <person name="Zeng Q."/>
            <person name="Dieguez-Uribeondo J."/>
            <person name="Russ C."/>
            <person name="Tyler B.M."/>
            <person name="van West P."/>
        </authorList>
    </citation>
    <scope>NUCLEOTIDE SEQUENCE [LARGE SCALE GENOMIC DNA]</scope>
    <source>
        <strain evidence="2 3">CBS 223.65</strain>
    </source>
</reference>
<sequence>MSVGLMYHHRSRAATHKGATSHYHMKYSAMELEDELMDSYACNYNFDHGHAASHRQVQTSATATDASADLQMLVTAFPEVDAAIVQDIFIAKNYDVCSTAEALSGLMAPAPVVTAPSDTDDDDEQWSFHDDAEDTASVGSLDWVVVQDDWDVADDDGAHPSCRSYSDVLVAPFAGQGVPFEFFPPAKALRDDAPVTTTRSNDIEKDAFEEVNDYYGIKEYAQRRAHHDRLHPRKTKPAKATSTKKGK</sequence>
<name>A0A067CAE3_SAPPC</name>
<dbReference type="AlphaFoldDB" id="A0A067CAE3"/>
<dbReference type="RefSeq" id="XP_012201508.1">
    <property type="nucleotide sequence ID" value="XM_012346118.1"/>
</dbReference>
<evidence type="ECO:0008006" key="4">
    <source>
        <dbReference type="Google" id="ProtNLM"/>
    </source>
</evidence>
<evidence type="ECO:0000256" key="1">
    <source>
        <dbReference type="SAM" id="MobiDB-lite"/>
    </source>
</evidence>
<proteinExistence type="predicted"/>
<dbReference type="OrthoDB" id="77449at2759"/>
<dbReference type="OMA" id="ATSHYHM"/>
<dbReference type="VEuPathDB" id="FungiDB:SPRG_07328"/>
<dbReference type="KEGG" id="spar:SPRG_07328"/>
<evidence type="ECO:0000313" key="3">
    <source>
        <dbReference type="Proteomes" id="UP000030745"/>
    </source>
</evidence>
<feature type="region of interest" description="Disordered" evidence="1">
    <location>
        <begin position="222"/>
        <end position="247"/>
    </location>
</feature>